<dbReference type="Gene3D" id="3.40.50.980">
    <property type="match status" value="2"/>
</dbReference>
<comment type="cofactor">
    <cofactor evidence="1">
        <name>pantetheine 4'-phosphate</name>
        <dbReference type="ChEBI" id="CHEBI:47942"/>
    </cofactor>
</comment>
<dbReference type="FunFam" id="3.30.559.10:FF:000012">
    <property type="entry name" value="Non-ribosomal peptide synthetase"/>
    <property type="match status" value="1"/>
</dbReference>
<dbReference type="SUPFAM" id="SSF56801">
    <property type="entry name" value="Acetyl-CoA synthetase-like"/>
    <property type="match status" value="2"/>
</dbReference>
<dbReference type="InterPro" id="IPR023213">
    <property type="entry name" value="CAT-like_dom_sf"/>
</dbReference>
<dbReference type="Gene3D" id="1.10.1200.10">
    <property type="entry name" value="ACP-like"/>
    <property type="match status" value="2"/>
</dbReference>
<dbReference type="Pfam" id="PF08242">
    <property type="entry name" value="Methyltransf_12"/>
    <property type="match status" value="1"/>
</dbReference>
<dbReference type="PROSITE" id="PS50075">
    <property type="entry name" value="CARRIER"/>
    <property type="match status" value="2"/>
</dbReference>
<dbReference type="PANTHER" id="PTHR45527">
    <property type="entry name" value="NONRIBOSOMAL PEPTIDE SYNTHETASE"/>
    <property type="match status" value="1"/>
</dbReference>
<dbReference type="GO" id="GO:0008610">
    <property type="term" value="P:lipid biosynthetic process"/>
    <property type="evidence" value="ECO:0007669"/>
    <property type="project" value="UniProtKB-ARBA"/>
</dbReference>
<dbReference type="FunFam" id="2.30.38.10:FF:000001">
    <property type="entry name" value="Non-ribosomal peptide synthetase PvdI"/>
    <property type="match status" value="2"/>
</dbReference>
<dbReference type="InterPro" id="IPR006162">
    <property type="entry name" value="Ppantetheine_attach_site"/>
</dbReference>
<comment type="similarity">
    <text evidence="2">Belongs to the ATP-dependent AMP-binding enzyme family.</text>
</comment>
<dbReference type="FunFam" id="3.30.300.30:FF:000010">
    <property type="entry name" value="Enterobactin synthetase component F"/>
    <property type="match status" value="1"/>
</dbReference>
<dbReference type="NCBIfam" id="NF003417">
    <property type="entry name" value="PRK04813.1"/>
    <property type="match status" value="3"/>
</dbReference>
<dbReference type="Pfam" id="PF00501">
    <property type="entry name" value="AMP-binding"/>
    <property type="match status" value="2"/>
</dbReference>
<dbReference type="GO" id="GO:0031177">
    <property type="term" value="F:phosphopantetheine binding"/>
    <property type="evidence" value="ECO:0007669"/>
    <property type="project" value="InterPro"/>
</dbReference>
<dbReference type="InterPro" id="IPR042099">
    <property type="entry name" value="ANL_N_sf"/>
</dbReference>
<dbReference type="Pfam" id="PF13193">
    <property type="entry name" value="AMP-binding_C"/>
    <property type="match status" value="1"/>
</dbReference>
<dbReference type="PROSITE" id="PS00455">
    <property type="entry name" value="AMP_BINDING"/>
    <property type="match status" value="2"/>
</dbReference>
<dbReference type="Gene3D" id="2.30.38.10">
    <property type="entry name" value="Luciferase, Domain 3"/>
    <property type="match status" value="1"/>
</dbReference>
<dbReference type="GO" id="GO:0005829">
    <property type="term" value="C:cytosol"/>
    <property type="evidence" value="ECO:0007669"/>
    <property type="project" value="TreeGrafter"/>
</dbReference>
<dbReference type="InterPro" id="IPR045851">
    <property type="entry name" value="AMP-bd_C_sf"/>
</dbReference>
<dbReference type="InterPro" id="IPR010071">
    <property type="entry name" value="AA_adenyl_dom"/>
</dbReference>
<feature type="domain" description="Carrier" evidence="7">
    <location>
        <begin position="1420"/>
        <end position="1495"/>
    </location>
</feature>
<dbReference type="InterPro" id="IPR009081">
    <property type="entry name" value="PP-bd_ACP"/>
</dbReference>
<keyword evidence="6" id="KW-0677">Repeat</keyword>
<keyword evidence="3" id="KW-0596">Phosphopantetheine</keyword>
<dbReference type="Gene3D" id="3.40.50.1820">
    <property type="entry name" value="alpha/beta hydrolase"/>
    <property type="match status" value="1"/>
</dbReference>
<evidence type="ECO:0000256" key="1">
    <source>
        <dbReference type="ARBA" id="ARBA00001957"/>
    </source>
</evidence>
<evidence type="ECO:0000256" key="3">
    <source>
        <dbReference type="ARBA" id="ARBA00022450"/>
    </source>
</evidence>
<dbReference type="SMART" id="SM00823">
    <property type="entry name" value="PKS_PP"/>
    <property type="match status" value="2"/>
</dbReference>
<dbReference type="InterPro" id="IPR013217">
    <property type="entry name" value="Methyltransf_12"/>
</dbReference>
<dbReference type="Gene3D" id="3.30.300.30">
    <property type="match status" value="3"/>
</dbReference>
<dbReference type="EMBL" id="KJ502174">
    <property type="protein sequence ID" value="AHZ20784.1"/>
    <property type="molecule type" value="Genomic_DNA"/>
</dbReference>
<dbReference type="PROSITE" id="PS00012">
    <property type="entry name" value="PHOSPHOPANTETHEINE"/>
    <property type="match status" value="2"/>
</dbReference>
<dbReference type="CDD" id="cd19531">
    <property type="entry name" value="LCL_NRPS-like"/>
    <property type="match status" value="2"/>
</dbReference>
<dbReference type="GO" id="GO:0043041">
    <property type="term" value="P:amino acid activation for nonribosomal peptide biosynthetic process"/>
    <property type="evidence" value="ECO:0007669"/>
    <property type="project" value="TreeGrafter"/>
</dbReference>
<dbReference type="Gene3D" id="3.40.50.12780">
    <property type="entry name" value="N-terminal domain of ligase-like"/>
    <property type="match status" value="1"/>
</dbReference>
<dbReference type="Pfam" id="PF00550">
    <property type="entry name" value="PP-binding"/>
    <property type="match status" value="2"/>
</dbReference>
<evidence type="ECO:0000256" key="5">
    <source>
        <dbReference type="ARBA" id="ARBA00022598"/>
    </source>
</evidence>
<evidence type="ECO:0000256" key="6">
    <source>
        <dbReference type="ARBA" id="ARBA00022737"/>
    </source>
</evidence>
<dbReference type="InterPro" id="IPR025110">
    <property type="entry name" value="AMP-bd_C"/>
</dbReference>
<sequence length="2848" mass="323013">MINHSEAEDIDLLELLLEEEGIELQNKDLLISRRNLTQALASFQQRRLWFLYELEPTSSAYNICSVFSLQGLLNVPALQQAFQQLQQRHESLRTTFIDIDGEPWQKIHPHPLTELVLEDWSTNTTETAPIIAKIARSEGDYTFDLQTSPLVRARLFQLAANQHILTLTLHHIIADAWSIGVILQEIALLYQLAIAGEQITLPELKFQYTDYALWQKEKSHNSHLENSLNYWEKQLAELPILQFPTDFSRPRLQTFRGDLVKFELSNHLTTAIRTLSQKEGTTLFMTLMAAFQVLLSRYTGQDDIPVGTSIANRPGMDAEKLIGFFVNMLVIRSNLADEPSFKTLLNRVKTTILTGFEHTEVPFETLVERLDLERDTSRNPLFQIAFTLLNAPKPEFSTGDLEVSILANQEAARFDLELFITESEDRLNGVLSYNVDLFKRETVERFARHFCQLLENLISQPDTPVSRVPFLRTEELAVLAPNQPSQTFPVQFCLHEIFTQQAKLRPQQIALIFENENLTYSEVNHRANQLAHYLISAGVIPEARVGLWLSRSLDLIVAILAILKAGGVYVPFDPDYPNDRIAYMLEDSQVTVLLTHTQFETQIPPHSAKIIFIDNCQTELAQAPTTDPEILVFPDNAAYIIYTSGSTGKPKGVVVSHRHVVRLMLATEKWFNFNAKDVWTLFHSCAFDFSVWEIWGAIFFGGHLVIVPYLVSRSPEEFYNLLCDSKVTVLNQTPSAFRQLIQAESILCREAEIELRYVIFGGEALDLASLEPWFERHDDQFPLLVNMYGITETTVHVTYRPIYLKDVKQRLGSLIGKPIPDLSLYILDRHCQPVPIGVVGEMYVGGAGVTRGYFNRPQLTAERMIPNPFNNSKPERLYKTGDLARFLDNGEIEYIGRNDHQVKVRGFRIELGEIEAVIKHHPEVRDALVIVREEAEEDVRIEAYIVPKNQIFDSETLIREQTEEWQYTFNDTYHLTETETNESFNIIGWNSSYDNQPIPAEEMRQWLNNTLTRIQALKPQRVLEIGCGTGMILLNIADQVESYWGTDFSQAAIIRLTNILQNRSWNHINLLTREATDFSEIPENYFDSIVINSVAQYFPSIEYLQQVITGALRILAPGGSLFIGDNRNLSLLNYFHASVAYFQANDNTDKETFNTQIRRIAKTENELVIDPLFFVNLTEVFPDLTAVEIQLKAENSDNELTKYRYDVVLDKLGTSANQPIKVIWQDWETANLQLEDLKQQIIKVGTIGWCNIPHSRLIKDVAICQWISENNSENTIAELKQVIENIDIKKAIDPADLYAVAQEIGCQVTISYSLTKPDYFDVCFYPTTEGKRLAPVMPISSKISTESNQSYWINPLKGRFAKSLISQLKKQVREKLPEYMRPSAFVMLDSFPMTPSGKLDRRALPIPERDLTISKQAFIPATTSTEKKLSQIWIDVLGIDNIGITEDFFHLGGHSLLATKLVSRIREEFSLALPLRAVFEYSTIGGLADEIDSLSLVSNSTNTPQDIISHLTHRENLPLSFSQSRLWFLDLLEPNTPAYNISVAFRLDGNLNQEALHQSLQIIIQRHEVLRTTFDSQDGVPIQVIHEFLEVPLTVTNLSHLDSQTQQETLKNAVKEVIISPFNLRKLPLLRVHLYQLSEDVYIFVLVIHHIISDAWSLGLMIKELSLSYTALCQDNIKSLSPLSIQYADFANWQRTTFEQTQLPAQLAYWKQKLAGATEVLQLPTDYPRPPVVSHQGSAVSFTINKQTSEKLQKLCESQGATLFMGLLGVFSILLMRYSGQEDLLIGTPIANRNRKQVEDLIGFFVNTLVIRNDLSGNPNFINLLSRIKEETLQAYAYQDVPFERIVEELHPERNLSHHPLFQVMFVLQNTPMGKLELPNLQLTPWEMEQVTAKFDLVLSMVETEQGLQGEWEYNTDLFQETTIQRMVGHWQTLLENIVANPEQRIRELTLLTATEQNQLLLQWNPPQVDILQNQCIHQLFELQVEKTPDAIAVVFKNKSLTYRELNQRANQLANYLQYLGVKPDVLVGISIKRSLEMIVGLLGILKAGGAYIPLDPDYPLERLEYIIEDTGLSILLTQEKFASKLTVNHTEINIVCLDANWQKINEYNQENPVSIIHLKNLAYIIYTSGSTGKPKGVAIAHQSLVNFATVAIKEYEITSLDRIIQFFSINFDASVEQIYPTLIVGATLVLRTDEMLLSTKSFWEHCHYHQLTFMSLPTAFWHQLTSEIIPKNMIPESIRLIVFGGEKVLLENVQNWQKSVYHLPHKTKLLNTYGPTEATVVSSIYNCNNTDKISIPIGKPIDNAQYFVLDQYLQPVPIGVSGELYIGGNNLARGYFHRPGLTAEKFIPHPFSYQPGARLYKTGDLVCYLSDGNIEFLGRIDHQVKIRGFRIELGEIETALIQHPDVLNAVVITSTDSSGSNCLIAYIVTQQQPLISSGIWRDFLKAKLPDYMIPSNFVILDHLPLTPNGKVDRKALSTLSVDRNIDSDQQISPRTPLEYKLVEIWEEILKVSPIGVTENFFDLGGHSLLAIRLIAAIEQKLKCNLPVVSLFREGTIEKIATLLEQEKPSSNLDVLIPLQTKGNLPPLFLIHQAGGYGLSYSVLAEKLAKELDKQRPIYAIQARGLDGKQPPLDTIEAMATSYISAIREIQPSGPYLLGGHSLGGLIAFVMAHQLETGGEQIAHLLIMDTHPPLATDEITASLEDDAGILCFIVEQIGLHFQKTINIAYEELATLDQESQFEYVLQTLQHHEVIPPDSGRNLIAGLINVYKANLQASLIYQPQPVKSPITVFKTASLAEQFPNDPTVGWGKLTCEKVRVSCVTGEHQTMLKEPDVRNLVAEIVKILDN</sequence>
<dbReference type="FunFam" id="1.10.1200.10:FF:000005">
    <property type="entry name" value="Nonribosomal peptide synthetase 1"/>
    <property type="match status" value="2"/>
</dbReference>
<keyword evidence="5" id="KW-0436">Ligase</keyword>
<dbReference type="CDD" id="cd02440">
    <property type="entry name" value="AdoMet_MTases"/>
    <property type="match status" value="1"/>
</dbReference>
<accession>A0A024BTT2</accession>
<reference evidence="8" key="1">
    <citation type="journal article" date="2014" name="Proc. Natl. Acad. Sci. U.S.A.">
        <title>Hassallidins, antifungal glycolipopeptides, are widespread among cyanobacteria and are the end-product of a nonribosomal pathway.</title>
        <authorList>
            <person name="Vestola J."/>
            <person name="Shishido T.K."/>
            <person name="Jokela J."/>
            <person name="Fewer D.P."/>
            <person name="Aitio O."/>
            <person name="Permi P."/>
            <person name="Wahlsten M."/>
            <person name="Wang H."/>
            <person name="Rouhiainen L."/>
            <person name="Sivonen K."/>
        </authorList>
    </citation>
    <scope>NUCLEOTIDE SEQUENCE</scope>
</reference>
<dbReference type="FunFam" id="3.40.50.980:FF:000002">
    <property type="entry name" value="Enterobactin synthetase component F"/>
    <property type="match status" value="1"/>
</dbReference>
<dbReference type="Gene3D" id="3.30.559.10">
    <property type="entry name" value="Chloramphenicol acetyltransferase-like domain"/>
    <property type="match status" value="2"/>
</dbReference>
<evidence type="ECO:0000313" key="8">
    <source>
        <dbReference type="EMBL" id="AHZ20784.1"/>
    </source>
</evidence>
<dbReference type="InterPro" id="IPR029058">
    <property type="entry name" value="AB_hydrolase_fold"/>
</dbReference>
<dbReference type="NCBIfam" id="TIGR01733">
    <property type="entry name" value="AA-adenyl-dom"/>
    <property type="match status" value="2"/>
</dbReference>
<dbReference type="InterPro" id="IPR036736">
    <property type="entry name" value="ACP-like_sf"/>
</dbReference>
<dbReference type="InterPro" id="IPR020845">
    <property type="entry name" value="AMP-binding_CS"/>
</dbReference>
<keyword evidence="4" id="KW-0597">Phosphoprotein</keyword>
<dbReference type="InterPro" id="IPR001242">
    <property type="entry name" value="Condensation_dom"/>
</dbReference>
<evidence type="ECO:0000256" key="2">
    <source>
        <dbReference type="ARBA" id="ARBA00006432"/>
    </source>
</evidence>
<evidence type="ECO:0000256" key="4">
    <source>
        <dbReference type="ARBA" id="ARBA00022553"/>
    </source>
</evidence>
<dbReference type="PANTHER" id="PTHR45527:SF14">
    <property type="entry name" value="PLIPASTATIN SYNTHASE SUBUNIT B"/>
    <property type="match status" value="1"/>
</dbReference>
<organism evidence="8">
    <name type="scientific">Anabaena sp. Syke748</name>
    <dbReference type="NCBI Taxonomy" id="1497395"/>
    <lineage>
        <taxon>Bacteria</taxon>
        <taxon>Bacillati</taxon>
        <taxon>Cyanobacteriota</taxon>
        <taxon>Cyanophyceae</taxon>
        <taxon>Nostocales</taxon>
        <taxon>Nostocaceae</taxon>
        <taxon>Anabaena</taxon>
    </lineage>
</organism>
<dbReference type="FunFam" id="3.40.50.980:FF:000001">
    <property type="entry name" value="Non-ribosomal peptide synthetase"/>
    <property type="match status" value="2"/>
</dbReference>
<evidence type="ECO:0000259" key="7">
    <source>
        <dbReference type="PROSITE" id="PS50075"/>
    </source>
</evidence>
<dbReference type="SUPFAM" id="SSF52777">
    <property type="entry name" value="CoA-dependent acyltransferases"/>
    <property type="match status" value="4"/>
</dbReference>
<dbReference type="GO" id="GO:0016874">
    <property type="term" value="F:ligase activity"/>
    <property type="evidence" value="ECO:0007669"/>
    <property type="project" value="UniProtKB-KW"/>
</dbReference>
<dbReference type="CDD" id="cd17643">
    <property type="entry name" value="A_NRPS_Cytc1-like"/>
    <property type="match status" value="1"/>
</dbReference>
<proteinExistence type="inferred from homology"/>
<dbReference type="InterPro" id="IPR000873">
    <property type="entry name" value="AMP-dep_synth/lig_dom"/>
</dbReference>
<dbReference type="SUPFAM" id="SSF53335">
    <property type="entry name" value="S-adenosyl-L-methionine-dependent methyltransferases"/>
    <property type="match status" value="1"/>
</dbReference>
<dbReference type="InterPro" id="IPR020806">
    <property type="entry name" value="PKS_PP-bd"/>
</dbReference>
<protein>
    <submittedName>
        <fullName evidence="8">Non-ribosomal peptide synthase</fullName>
    </submittedName>
</protein>
<dbReference type="Pfam" id="PF00668">
    <property type="entry name" value="Condensation"/>
    <property type="match status" value="2"/>
</dbReference>
<dbReference type="Gene3D" id="3.40.50.150">
    <property type="entry name" value="Vaccinia Virus protein VP39"/>
    <property type="match status" value="1"/>
</dbReference>
<dbReference type="Gene3D" id="3.30.559.30">
    <property type="entry name" value="Nonribosomal peptide synthetase, condensation domain"/>
    <property type="match status" value="2"/>
</dbReference>
<dbReference type="FunFam" id="3.30.559.30:FF:000001">
    <property type="entry name" value="Non-ribosomal peptide synthetase"/>
    <property type="match status" value="1"/>
</dbReference>
<dbReference type="FunFam" id="3.40.50.12780:FF:000012">
    <property type="entry name" value="Non-ribosomal peptide synthetase"/>
    <property type="match status" value="2"/>
</dbReference>
<feature type="domain" description="Carrier" evidence="7">
    <location>
        <begin position="2493"/>
        <end position="2568"/>
    </location>
</feature>
<dbReference type="InterPro" id="IPR029063">
    <property type="entry name" value="SAM-dependent_MTases_sf"/>
</dbReference>
<dbReference type="SUPFAM" id="SSF47336">
    <property type="entry name" value="ACP-like"/>
    <property type="match status" value="2"/>
</dbReference>
<dbReference type="InterPro" id="IPR001031">
    <property type="entry name" value="Thioesterase"/>
</dbReference>
<dbReference type="GO" id="GO:0009403">
    <property type="term" value="P:toxin biosynthetic process"/>
    <property type="evidence" value="ECO:0007669"/>
    <property type="project" value="UniProtKB-ARBA"/>
</dbReference>
<gene>
    <name evidence="8" type="primary">hasY</name>
</gene>
<name>A0A024BTT2_9NOST</name>
<dbReference type="SUPFAM" id="SSF53474">
    <property type="entry name" value="alpha/beta-Hydrolases"/>
    <property type="match status" value="1"/>
</dbReference>
<dbReference type="Pfam" id="PF00975">
    <property type="entry name" value="Thioesterase"/>
    <property type="match status" value="1"/>
</dbReference>